<dbReference type="AlphaFoldDB" id="A0A644SW55"/>
<feature type="domain" description="Fumarylacetoacetase-like C-terminal" evidence="2">
    <location>
        <begin position="56"/>
        <end position="250"/>
    </location>
</feature>
<feature type="domain" description="Rv2993c-like N-terminal" evidence="3">
    <location>
        <begin position="1"/>
        <end position="50"/>
    </location>
</feature>
<gene>
    <name evidence="4" type="primary">yisK_1</name>
    <name evidence="4" type="ORF">SDC9_04494</name>
</gene>
<sequence>MKLLRLLYEGKERYGKMEGGEVHLLRGNPFAKLKEGEGRLGLSQARLLAPVLPGKALCIGLNYRDHAKEFDLPIPTSPVVFIKPPSALLAPGAEIIRPTQSRRVDFEAELVVVIGRRAKDVPAKKAFDYILGYTCGNDVTARDLQPKDGQWTVAKSFDTFMPLGPWIETELDPSNLAVSAYLNGEKKQSSNTVNLIFGVPELVEFLSSVMTLEPGDLIMTGTPSGVGPMNSGDEIAVEIQGIGRLVNKVR</sequence>
<dbReference type="Pfam" id="PF10370">
    <property type="entry name" value="Rv2993c-like_N"/>
    <property type="match status" value="1"/>
</dbReference>
<dbReference type="SUPFAM" id="SSF56529">
    <property type="entry name" value="FAH"/>
    <property type="match status" value="1"/>
</dbReference>
<dbReference type="GO" id="GO:0016853">
    <property type="term" value="F:isomerase activity"/>
    <property type="evidence" value="ECO:0007669"/>
    <property type="project" value="UniProtKB-ARBA"/>
</dbReference>
<dbReference type="GO" id="GO:0019752">
    <property type="term" value="P:carboxylic acid metabolic process"/>
    <property type="evidence" value="ECO:0007669"/>
    <property type="project" value="UniProtKB-ARBA"/>
</dbReference>
<dbReference type="InterPro" id="IPR036663">
    <property type="entry name" value="Fumarylacetoacetase_C_sf"/>
</dbReference>
<comment type="caution">
    <text evidence="4">The sequence shown here is derived from an EMBL/GenBank/DDBJ whole genome shotgun (WGS) entry which is preliminary data.</text>
</comment>
<evidence type="ECO:0008006" key="5">
    <source>
        <dbReference type="Google" id="ProtNLM"/>
    </source>
</evidence>
<evidence type="ECO:0000259" key="2">
    <source>
        <dbReference type="Pfam" id="PF01557"/>
    </source>
</evidence>
<dbReference type="Pfam" id="PF01557">
    <property type="entry name" value="FAA_hydrolase"/>
    <property type="match status" value="1"/>
</dbReference>
<accession>A0A644SW55</accession>
<evidence type="ECO:0000259" key="3">
    <source>
        <dbReference type="Pfam" id="PF10370"/>
    </source>
</evidence>
<proteinExistence type="predicted"/>
<protein>
    <recommendedName>
        <fullName evidence="5">Ureidoglycolate lyase</fullName>
    </recommendedName>
</protein>
<name>A0A644SW55_9ZZZZ</name>
<keyword evidence="1" id="KW-0479">Metal-binding</keyword>
<dbReference type="Gene3D" id="3.90.850.10">
    <property type="entry name" value="Fumarylacetoacetase-like, C-terminal domain"/>
    <property type="match status" value="1"/>
</dbReference>
<dbReference type="PANTHER" id="PTHR11820">
    <property type="entry name" value="ACYLPYRUVASE"/>
    <property type="match status" value="1"/>
</dbReference>
<dbReference type="GO" id="GO:0018773">
    <property type="term" value="F:acetylpyruvate hydrolase activity"/>
    <property type="evidence" value="ECO:0007669"/>
    <property type="project" value="TreeGrafter"/>
</dbReference>
<dbReference type="EMBL" id="VSSQ01000008">
    <property type="protein sequence ID" value="MPL58948.1"/>
    <property type="molecule type" value="Genomic_DNA"/>
</dbReference>
<evidence type="ECO:0000256" key="1">
    <source>
        <dbReference type="ARBA" id="ARBA00022723"/>
    </source>
</evidence>
<dbReference type="FunFam" id="3.90.850.10:FF:000002">
    <property type="entry name" value="2-hydroxyhepta-2,4-diene-1,7-dioate isomerase"/>
    <property type="match status" value="1"/>
</dbReference>
<evidence type="ECO:0000313" key="4">
    <source>
        <dbReference type="EMBL" id="MPL58948.1"/>
    </source>
</evidence>
<organism evidence="4">
    <name type="scientific">bioreactor metagenome</name>
    <dbReference type="NCBI Taxonomy" id="1076179"/>
    <lineage>
        <taxon>unclassified sequences</taxon>
        <taxon>metagenomes</taxon>
        <taxon>ecological metagenomes</taxon>
    </lineage>
</organism>
<reference evidence="4" key="1">
    <citation type="submission" date="2019-08" db="EMBL/GenBank/DDBJ databases">
        <authorList>
            <person name="Kucharzyk K."/>
            <person name="Murdoch R.W."/>
            <person name="Higgins S."/>
            <person name="Loffler F."/>
        </authorList>
    </citation>
    <scope>NUCLEOTIDE SEQUENCE</scope>
</reference>
<dbReference type="InterPro" id="IPR018833">
    <property type="entry name" value="Rv2993c-like_N"/>
</dbReference>
<dbReference type="PANTHER" id="PTHR11820:SF7">
    <property type="entry name" value="ACYLPYRUVASE FAHD1, MITOCHONDRIAL"/>
    <property type="match status" value="1"/>
</dbReference>
<dbReference type="InterPro" id="IPR011234">
    <property type="entry name" value="Fumarylacetoacetase-like_C"/>
</dbReference>
<dbReference type="GO" id="GO:0046872">
    <property type="term" value="F:metal ion binding"/>
    <property type="evidence" value="ECO:0007669"/>
    <property type="project" value="UniProtKB-KW"/>
</dbReference>